<dbReference type="InterPro" id="IPR017850">
    <property type="entry name" value="Alkaline_phosphatase_core_sf"/>
</dbReference>
<evidence type="ECO:0000313" key="2">
    <source>
        <dbReference type="EMBL" id="MEA5443979.1"/>
    </source>
</evidence>
<dbReference type="RefSeq" id="WP_323357929.1">
    <property type="nucleotide sequence ID" value="NZ_JAYGHY010000084.1"/>
</dbReference>
<proteinExistence type="predicted"/>
<dbReference type="Gene3D" id="3.30.1120.10">
    <property type="match status" value="1"/>
</dbReference>
<dbReference type="InterPro" id="IPR052701">
    <property type="entry name" value="GAG_Ulvan_Degrading_Sulfatases"/>
</dbReference>
<dbReference type="PANTHER" id="PTHR43751">
    <property type="entry name" value="SULFATASE"/>
    <property type="match status" value="1"/>
</dbReference>
<keyword evidence="3" id="KW-1185">Reference proteome</keyword>
<dbReference type="Gene3D" id="3.40.720.10">
    <property type="entry name" value="Alkaline Phosphatase, subunit A"/>
    <property type="match status" value="1"/>
</dbReference>
<dbReference type="EMBL" id="JAYGHY010000084">
    <property type="protein sequence ID" value="MEA5443979.1"/>
    <property type="molecule type" value="Genomic_DNA"/>
</dbReference>
<organism evidence="2 3">
    <name type="scientific">Cyanobium gracile UHCC 0281</name>
    <dbReference type="NCBI Taxonomy" id="3110309"/>
    <lineage>
        <taxon>Bacteria</taxon>
        <taxon>Bacillati</taxon>
        <taxon>Cyanobacteriota</taxon>
        <taxon>Cyanophyceae</taxon>
        <taxon>Synechococcales</taxon>
        <taxon>Prochlorococcaceae</taxon>
        <taxon>Cyanobium</taxon>
    </lineage>
</organism>
<evidence type="ECO:0000259" key="1">
    <source>
        <dbReference type="Pfam" id="PF00884"/>
    </source>
</evidence>
<sequence>MPNGQPNILILWGDDIGQSNLSCYSDGLMGYRTPNIDRVANEGGRFIHYYAEQSCTAGRAAFISGQSVFRTGLSKVGLPGAELGYRAEDPTIAELLQPLGYRTGQFGKNHFGDRDEHLPTMHGFDEFFGNLYHLNAEEEPELRDYPKPEDFPDFKKNFGPRGVLHCWANGDGTQRIENTGPLTKKRMQNCDEEFMTEAKRFIRDAVASGEPFFVWFNTTHMHFRTHARPQDIGQSGRWQSEYHDVMIYHDNCIGEMLNLLDELGVTDDTIVMYSTDNGPHMNSWPDAGMTPFRNEKNSNWEGAYRVPAMVRWPGKIAPGSLFTGIVSHLDWLPTLVAAAGEPEIKEKLLTGHQVGSKTFKIHLDGYNMLDYWTGKADRSPRIEFFYFSDDGDLTGLRYDNFKFVFMEQRAAGTLQIWAEPFIALRLPKIFNLLTDPYERADITSNTYWDWMLDHAFALVPAQTIVGRFLATFQDYPPRQKAASFSLEEVMNKMTSAASGGH</sequence>
<dbReference type="CDD" id="cd16142">
    <property type="entry name" value="ARS_like"/>
    <property type="match status" value="1"/>
</dbReference>
<dbReference type="InterPro" id="IPR000917">
    <property type="entry name" value="Sulfatase_N"/>
</dbReference>
<protein>
    <submittedName>
        <fullName evidence="2">Arylsulfatase</fullName>
    </submittedName>
</protein>
<dbReference type="PANTHER" id="PTHR43751:SF2">
    <property type="entry name" value="SULFATASE N-TERMINAL DOMAIN-CONTAINING PROTEIN"/>
    <property type="match status" value="1"/>
</dbReference>
<reference evidence="2 3" key="1">
    <citation type="submission" date="2023-12" db="EMBL/GenBank/DDBJ databases">
        <title>Baltic Sea Cyanobacteria.</title>
        <authorList>
            <person name="Delbaje E."/>
            <person name="Fewer D.P."/>
            <person name="Shishido T.K."/>
        </authorList>
    </citation>
    <scope>NUCLEOTIDE SEQUENCE [LARGE SCALE GENOMIC DNA]</scope>
    <source>
        <strain evidence="2 3">UHCC 0281</strain>
    </source>
</reference>
<evidence type="ECO:0000313" key="3">
    <source>
        <dbReference type="Proteomes" id="UP001302329"/>
    </source>
</evidence>
<name>A0ABU5SZN7_9CYAN</name>
<feature type="domain" description="Sulfatase N-terminal" evidence="1">
    <location>
        <begin position="6"/>
        <end position="340"/>
    </location>
</feature>
<gene>
    <name evidence="2" type="ORF">VB739_15580</name>
</gene>
<dbReference type="Pfam" id="PF00884">
    <property type="entry name" value="Sulfatase"/>
    <property type="match status" value="1"/>
</dbReference>
<comment type="caution">
    <text evidence="2">The sequence shown here is derived from an EMBL/GenBank/DDBJ whole genome shotgun (WGS) entry which is preliminary data.</text>
</comment>
<dbReference type="SUPFAM" id="SSF53649">
    <property type="entry name" value="Alkaline phosphatase-like"/>
    <property type="match status" value="1"/>
</dbReference>
<dbReference type="Proteomes" id="UP001302329">
    <property type="component" value="Unassembled WGS sequence"/>
</dbReference>
<accession>A0ABU5SZN7</accession>